<feature type="transmembrane region" description="Helical" evidence="10">
    <location>
        <begin position="7"/>
        <end position="28"/>
    </location>
</feature>
<comment type="similarity">
    <text evidence="10">Belongs to the insect chemoreceptor superfamily. Heteromeric odorant receptor channel (TC 1.A.69) family.</text>
</comment>
<feature type="transmembrane region" description="Helical" evidence="10">
    <location>
        <begin position="253"/>
        <end position="277"/>
    </location>
</feature>
<evidence type="ECO:0000256" key="7">
    <source>
        <dbReference type="ARBA" id="ARBA00023136"/>
    </source>
</evidence>
<name>A0A9J6CNW6_POLVA</name>
<dbReference type="Proteomes" id="UP001107558">
    <property type="component" value="Chromosome 1"/>
</dbReference>
<dbReference type="GO" id="GO:0007165">
    <property type="term" value="P:signal transduction"/>
    <property type="evidence" value="ECO:0007669"/>
    <property type="project" value="UniProtKB-KW"/>
</dbReference>
<keyword evidence="4 10" id="KW-0812">Transmembrane</keyword>
<dbReference type="GO" id="GO:0005886">
    <property type="term" value="C:plasma membrane"/>
    <property type="evidence" value="ECO:0007669"/>
    <property type="project" value="UniProtKB-SubCell"/>
</dbReference>
<evidence type="ECO:0000256" key="6">
    <source>
        <dbReference type="ARBA" id="ARBA00022989"/>
    </source>
</evidence>
<sequence>MENLRNFSFSIFVINLVLYTLLNANYIFELAVTHDFDFKRFTGAFTYISSISMILVKYSCIYFNKDAIQRILDFFPKEYNKTELKTHRVDKFLTNFQKFVTFYRFLHLQMPIIFVITLLVMGTINAGHKIYPFEIKFPFDAFRNDVYPFLLFWVLVSHALYMITFTFTENVSFALTTIVATEFKILAEKYRRIKENPENIINCIKRQNELYDIVEKIQKIFSISFFTNFLLSSISICFAAFICSISPDPIALIFNSVFSLISMLQIFIQCFFGQILYDASGNLNDSVYECGWEEINDKKLKRLLRFVIMRLQKRASFSLFGFWKINLEQFQSVSFDYWKN</sequence>
<keyword evidence="8 10" id="KW-0675">Receptor</keyword>
<evidence type="ECO:0000256" key="5">
    <source>
        <dbReference type="ARBA" id="ARBA00022725"/>
    </source>
</evidence>
<dbReference type="PANTHER" id="PTHR21137:SF35">
    <property type="entry name" value="ODORANT RECEPTOR 19A-RELATED"/>
    <property type="match status" value="1"/>
</dbReference>
<feature type="transmembrane region" description="Helical" evidence="10">
    <location>
        <begin position="105"/>
        <end position="126"/>
    </location>
</feature>
<evidence type="ECO:0000256" key="10">
    <source>
        <dbReference type="RuleBase" id="RU351113"/>
    </source>
</evidence>
<comment type="subcellular location">
    <subcellularLocation>
        <location evidence="1 10">Cell membrane</location>
        <topology evidence="1 10">Multi-pass membrane protein</topology>
    </subcellularLocation>
</comment>
<keyword evidence="12" id="KW-1185">Reference proteome</keyword>
<feature type="transmembrane region" description="Helical" evidence="10">
    <location>
        <begin position="225"/>
        <end position="247"/>
    </location>
</feature>
<dbReference type="InterPro" id="IPR004117">
    <property type="entry name" value="7tm6_olfct_rcpt"/>
</dbReference>
<reference evidence="11" key="1">
    <citation type="submission" date="2021-03" db="EMBL/GenBank/DDBJ databases">
        <title>Chromosome level genome of the anhydrobiotic midge Polypedilum vanderplanki.</title>
        <authorList>
            <person name="Yoshida Y."/>
            <person name="Kikawada T."/>
            <person name="Gusev O."/>
        </authorList>
    </citation>
    <scope>NUCLEOTIDE SEQUENCE</scope>
    <source>
        <strain evidence="11">NIAS01</strain>
        <tissue evidence="11">Whole body or cell culture</tissue>
    </source>
</reference>
<evidence type="ECO:0000256" key="8">
    <source>
        <dbReference type="ARBA" id="ARBA00023170"/>
    </source>
</evidence>
<evidence type="ECO:0000256" key="1">
    <source>
        <dbReference type="ARBA" id="ARBA00004651"/>
    </source>
</evidence>
<evidence type="ECO:0000256" key="9">
    <source>
        <dbReference type="ARBA" id="ARBA00023224"/>
    </source>
</evidence>
<evidence type="ECO:0000256" key="4">
    <source>
        <dbReference type="ARBA" id="ARBA00022692"/>
    </source>
</evidence>
<keyword evidence="2" id="KW-1003">Cell membrane</keyword>
<keyword evidence="6 10" id="KW-1133">Transmembrane helix</keyword>
<evidence type="ECO:0000256" key="3">
    <source>
        <dbReference type="ARBA" id="ARBA00022606"/>
    </source>
</evidence>
<keyword evidence="3 10" id="KW-0716">Sensory transduction</keyword>
<comment type="caution">
    <text evidence="10">Lacks conserved residue(s) required for the propagation of feature annotation.</text>
</comment>
<organism evidence="11 12">
    <name type="scientific">Polypedilum vanderplanki</name>
    <name type="common">Sleeping chironomid midge</name>
    <dbReference type="NCBI Taxonomy" id="319348"/>
    <lineage>
        <taxon>Eukaryota</taxon>
        <taxon>Metazoa</taxon>
        <taxon>Ecdysozoa</taxon>
        <taxon>Arthropoda</taxon>
        <taxon>Hexapoda</taxon>
        <taxon>Insecta</taxon>
        <taxon>Pterygota</taxon>
        <taxon>Neoptera</taxon>
        <taxon>Endopterygota</taxon>
        <taxon>Diptera</taxon>
        <taxon>Nematocera</taxon>
        <taxon>Chironomoidea</taxon>
        <taxon>Chironomidae</taxon>
        <taxon>Chironominae</taxon>
        <taxon>Polypedilum</taxon>
        <taxon>Polypedilum</taxon>
    </lineage>
</organism>
<comment type="caution">
    <text evidence="11">The sequence shown here is derived from an EMBL/GenBank/DDBJ whole genome shotgun (WGS) entry which is preliminary data.</text>
</comment>
<keyword evidence="7 10" id="KW-0472">Membrane</keyword>
<protein>
    <recommendedName>
        <fullName evidence="10">Odorant receptor</fullName>
    </recommendedName>
</protein>
<dbReference type="OrthoDB" id="6617147at2759"/>
<gene>
    <name evidence="11" type="ORF">PVAND_012589</name>
</gene>
<evidence type="ECO:0000313" key="11">
    <source>
        <dbReference type="EMBL" id="KAG5683302.1"/>
    </source>
</evidence>
<dbReference type="GO" id="GO:0005549">
    <property type="term" value="F:odorant binding"/>
    <property type="evidence" value="ECO:0007669"/>
    <property type="project" value="InterPro"/>
</dbReference>
<dbReference type="GO" id="GO:0004984">
    <property type="term" value="F:olfactory receptor activity"/>
    <property type="evidence" value="ECO:0007669"/>
    <property type="project" value="InterPro"/>
</dbReference>
<proteinExistence type="inferred from homology"/>
<evidence type="ECO:0000313" key="12">
    <source>
        <dbReference type="Proteomes" id="UP001107558"/>
    </source>
</evidence>
<keyword evidence="5 10" id="KW-0552">Olfaction</keyword>
<dbReference type="PANTHER" id="PTHR21137">
    <property type="entry name" value="ODORANT RECEPTOR"/>
    <property type="match status" value="1"/>
</dbReference>
<feature type="transmembrane region" description="Helical" evidence="10">
    <location>
        <begin position="44"/>
        <end position="63"/>
    </location>
</feature>
<accession>A0A9J6CNW6</accession>
<evidence type="ECO:0000256" key="2">
    <source>
        <dbReference type="ARBA" id="ARBA00022475"/>
    </source>
</evidence>
<dbReference type="Pfam" id="PF02949">
    <property type="entry name" value="7tm_6"/>
    <property type="match status" value="1"/>
</dbReference>
<dbReference type="EMBL" id="JADBJN010000001">
    <property type="protein sequence ID" value="KAG5683302.1"/>
    <property type="molecule type" value="Genomic_DNA"/>
</dbReference>
<keyword evidence="9 10" id="KW-0807">Transducer</keyword>
<dbReference type="AlphaFoldDB" id="A0A9J6CNW6"/>
<feature type="transmembrane region" description="Helical" evidence="10">
    <location>
        <begin position="146"/>
        <end position="167"/>
    </location>
</feature>